<protein>
    <submittedName>
        <fullName evidence="7">Carbohydrate kinase</fullName>
    </submittedName>
</protein>
<dbReference type="RefSeq" id="WP_138564628.1">
    <property type="nucleotide sequence ID" value="NZ_CP040602.1"/>
</dbReference>
<evidence type="ECO:0000256" key="5">
    <source>
        <dbReference type="ARBA" id="ARBA00022840"/>
    </source>
</evidence>
<dbReference type="GO" id="GO:0005524">
    <property type="term" value="F:ATP binding"/>
    <property type="evidence" value="ECO:0007669"/>
    <property type="project" value="UniProtKB-KW"/>
</dbReference>
<dbReference type="InterPro" id="IPR050306">
    <property type="entry name" value="PfkB_Carbo_kinase"/>
</dbReference>
<comment type="similarity">
    <text evidence="1">Belongs to the carbohydrate kinase PfkB family.</text>
</comment>
<reference evidence="7 8" key="1">
    <citation type="submission" date="2019-05" db="EMBL/GenBank/DDBJ databases">
        <title>Thiomicrorhabdus sediminis sp. nov, a novel sulfur-oxidizing bacterium isolated from coastal sediment.</title>
        <authorList>
            <person name="Liu X."/>
        </authorList>
    </citation>
    <scope>NUCLEOTIDE SEQUENCE [LARGE SCALE GENOMIC DNA]</scope>
    <source>
        <strain evidence="7 8">G1</strain>
    </source>
</reference>
<evidence type="ECO:0000256" key="3">
    <source>
        <dbReference type="ARBA" id="ARBA00022741"/>
    </source>
</evidence>
<evidence type="ECO:0000256" key="4">
    <source>
        <dbReference type="ARBA" id="ARBA00022777"/>
    </source>
</evidence>
<evidence type="ECO:0000259" key="6">
    <source>
        <dbReference type="Pfam" id="PF00294"/>
    </source>
</evidence>
<name>A0A4P9K594_9GAMM</name>
<proteinExistence type="inferred from homology"/>
<gene>
    <name evidence="7" type="ORF">FE785_04530</name>
</gene>
<dbReference type="GO" id="GO:0016301">
    <property type="term" value="F:kinase activity"/>
    <property type="evidence" value="ECO:0007669"/>
    <property type="project" value="UniProtKB-KW"/>
</dbReference>
<keyword evidence="2" id="KW-0808">Transferase</keyword>
<dbReference type="EMBL" id="CP040602">
    <property type="protein sequence ID" value="QCU89951.1"/>
    <property type="molecule type" value="Genomic_DNA"/>
</dbReference>
<organism evidence="7 8">
    <name type="scientific">Thiomicrorhabdus sediminis</name>
    <dbReference type="NCBI Taxonomy" id="2580412"/>
    <lineage>
        <taxon>Bacteria</taxon>
        <taxon>Pseudomonadati</taxon>
        <taxon>Pseudomonadota</taxon>
        <taxon>Gammaproteobacteria</taxon>
        <taxon>Thiotrichales</taxon>
        <taxon>Piscirickettsiaceae</taxon>
        <taxon>Thiomicrorhabdus</taxon>
    </lineage>
</organism>
<dbReference type="InterPro" id="IPR029056">
    <property type="entry name" value="Ribokinase-like"/>
</dbReference>
<dbReference type="AlphaFoldDB" id="A0A4P9K594"/>
<dbReference type="PANTHER" id="PTHR43085:SF1">
    <property type="entry name" value="PSEUDOURIDINE KINASE-RELATED"/>
    <property type="match status" value="1"/>
</dbReference>
<dbReference type="PANTHER" id="PTHR43085">
    <property type="entry name" value="HEXOKINASE FAMILY MEMBER"/>
    <property type="match status" value="1"/>
</dbReference>
<keyword evidence="5" id="KW-0067">ATP-binding</keyword>
<feature type="domain" description="Carbohydrate kinase PfkB" evidence="6">
    <location>
        <begin position="22"/>
        <end position="287"/>
    </location>
</feature>
<keyword evidence="4 7" id="KW-0418">Kinase</keyword>
<dbReference type="Proteomes" id="UP000304864">
    <property type="component" value="Chromosome"/>
</dbReference>
<accession>A0A4P9K594</accession>
<evidence type="ECO:0000256" key="2">
    <source>
        <dbReference type="ARBA" id="ARBA00022679"/>
    </source>
</evidence>
<dbReference type="KEGG" id="thig:FE785_04530"/>
<keyword evidence="3" id="KW-0547">Nucleotide-binding</keyword>
<dbReference type="Pfam" id="PF00294">
    <property type="entry name" value="PfkB"/>
    <property type="match status" value="1"/>
</dbReference>
<evidence type="ECO:0000313" key="7">
    <source>
        <dbReference type="EMBL" id="QCU89951.1"/>
    </source>
</evidence>
<sequence>MTAITIFGEVLFDCFDEGDKELNVLGGAPFNICWHLQALGDKPVFISRVGNDELGHQIIEKASNWGISVDAIQIDKSHPTGQVKVNFIDNEPDYDIKTNSAYDYIELGDLDELKQNLMPQNNDKPIFYHGSLALRSSVAKQIFQQSVSAEQWDIFLDVNLRQPWWDTVSLFKWIKQARWVKLNINELRELGFAHQDLQQAMLAFQQQFNNEQVIVTQGEEGVTVLAGNQFYACKPPQISHFIDTVGAGDAFTAVYMHGLVNDWPIDKTLQEAQAFAAKVIGIRGAIAKDKGFYTELMS</sequence>
<dbReference type="OrthoDB" id="9779730at2"/>
<dbReference type="Gene3D" id="3.40.1190.20">
    <property type="match status" value="1"/>
</dbReference>
<dbReference type="InterPro" id="IPR011611">
    <property type="entry name" value="PfkB_dom"/>
</dbReference>
<keyword evidence="8" id="KW-1185">Reference proteome</keyword>
<evidence type="ECO:0000313" key="8">
    <source>
        <dbReference type="Proteomes" id="UP000304864"/>
    </source>
</evidence>
<evidence type="ECO:0000256" key="1">
    <source>
        <dbReference type="ARBA" id="ARBA00010688"/>
    </source>
</evidence>
<dbReference type="SUPFAM" id="SSF53613">
    <property type="entry name" value="Ribokinase-like"/>
    <property type="match status" value="1"/>
</dbReference>